<evidence type="ECO:0000313" key="2">
    <source>
        <dbReference type="Proteomes" id="UP001623592"/>
    </source>
</evidence>
<name>A0ABW8TBX2_9CLOT</name>
<dbReference type="Proteomes" id="UP001623592">
    <property type="component" value="Unassembled WGS sequence"/>
</dbReference>
<reference evidence="1 2" key="1">
    <citation type="submission" date="2024-11" db="EMBL/GenBank/DDBJ databases">
        <authorList>
            <person name="Heng Y.C."/>
            <person name="Lim A.C.H."/>
            <person name="Lee J.K.Y."/>
            <person name="Kittelmann S."/>
        </authorList>
    </citation>
    <scope>NUCLEOTIDE SEQUENCE [LARGE SCALE GENOMIC DNA]</scope>
    <source>
        <strain evidence="1 2">WILCCON 0114</strain>
    </source>
</reference>
<dbReference type="EMBL" id="JBJIAA010000001">
    <property type="protein sequence ID" value="MFL0249140.1"/>
    <property type="molecule type" value="Genomic_DNA"/>
</dbReference>
<accession>A0ABW8TBX2</accession>
<sequence>MRKNKLLKIINFLIISILIIGMLAGCGNAKGKHEAVKPVKDPRKIVQDKNYTKDLKSEKEVLDGQIYLQNGMVCGAIMLKNNVSDKDAKALAQKYADELKKTYKGMKINVQAVKKNKNVANITVES</sequence>
<comment type="caution">
    <text evidence="1">The sequence shown here is derived from an EMBL/GenBank/DDBJ whole genome shotgun (WGS) entry which is preliminary data.</text>
</comment>
<dbReference type="RefSeq" id="WP_406785814.1">
    <property type="nucleotide sequence ID" value="NZ_JBJIAA010000001.1"/>
</dbReference>
<protein>
    <recommendedName>
        <fullName evidence="3">Lipoprotein</fullName>
    </recommendedName>
</protein>
<keyword evidence="2" id="KW-1185">Reference proteome</keyword>
<dbReference type="PROSITE" id="PS51257">
    <property type="entry name" value="PROKAR_LIPOPROTEIN"/>
    <property type="match status" value="1"/>
</dbReference>
<proteinExistence type="predicted"/>
<gene>
    <name evidence="1" type="ORF">ACJDT4_01800</name>
</gene>
<evidence type="ECO:0000313" key="1">
    <source>
        <dbReference type="EMBL" id="MFL0249140.1"/>
    </source>
</evidence>
<organism evidence="1 2">
    <name type="scientific">Clostridium neuense</name>
    <dbReference type="NCBI Taxonomy" id="1728934"/>
    <lineage>
        <taxon>Bacteria</taxon>
        <taxon>Bacillati</taxon>
        <taxon>Bacillota</taxon>
        <taxon>Clostridia</taxon>
        <taxon>Eubacteriales</taxon>
        <taxon>Clostridiaceae</taxon>
        <taxon>Clostridium</taxon>
    </lineage>
</organism>
<evidence type="ECO:0008006" key="3">
    <source>
        <dbReference type="Google" id="ProtNLM"/>
    </source>
</evidence>